<proteinExistence type="predicted"/>
<keyword evidence="2" id="KW-1185">Reference proteome</keyword>
<organism evidence="1 2">
    <name type="scientific">Citrus sinensis</name>
    <name type="common">Sweet orange</name>
    <name type="synonym">Citrus aurantium var. sinensis</name>
    <dbReference type="NCBI Taxonomy" id="2711"/>
    <lineage>
        <taxon>Eukaryota</taxon>
        <taxon>Viridiplantae</taxon>
        <taxon>Streptophyta</taxon>
        <taxon>Embryophyta</taxon>
        <taxon>Tracheophyta</taxon>
        <taxon>Spermatophyta</taxon>
        <taxon>Magnoliopsida</taxon>
        <taxon>eudicotyledons</taxon>
        <taxon>Gunneridae</taxon>
        <taxon>Pentapetalae</taxon>
        <taxon>rosids</taxon>
        <taxon>malvids</taxon>
        <taxon>Sapindales</taxon>
        <taxon>Rutaceae</taxon>
        <taxon>Aurantioideae</taxon>
        <taxon>Citrus</taxon>
    </lineage>
</organism>
<evidence type="ECO:0000313" key="1">
    <source>
        <dbReference type="EMBL" id="KAH9683416.1"/>
    </source>
</evidence>
<sequence length="450" mass="48495">MRPLDEAETTAVFEKLFKFTGNNLKNIVENPSHEGPDPNPGRYCFRLHKNRVYYVSESLVKRATNIARPKLVSLGTCIGKFTHGGKFHLTIQALSLVAANARHKVWIKPTSEMSFLYGNHVLKGGLGRITDSIAPGDGVVVYSMSDVPLGFGVAAKSMQDCRKLDPNGIVHVTTGESTKPHPSVQPKSRLKKHLDDEATIVHSETPRVKFMSGGQENTSTEQIAAKSMINNHMNGCPSSCETINTNAKTSKKVQPEASENCCDASCSGSQSIDISDQVFCLLMRCHEIVADLKNSLGYVPIKLLRIGFRQPGALLLQDEEFGGIGYLIPQRMSYDSISCFGKGIPDKGTAAVVEAKLLIENLSSAAATASGRVRLPAATPSRIRVPASTATTWIRVPSIVLKCSTKVPVKPPKKSNGGLGAGLLRGMLGGLLIGDIVSDAADYDRGDFDF</sequence>
<comment type="caution">
    <text evidence="1">The sequence shown here is derived from an EMBL/GenBank/DDBJ whole genome shotgun (WGS) entry which is preliminary data.</text>
</comment>
<accession>A0ACB8I8W1</accession>
<dbReference type="EMBL" id="CM039178">
    <property type="protein sequence ID" value="KAH9683416.1"/>
    <property type="molecule type" value="Genomic_DNA"/>
</dbReference>
<protein>
    <submittedName>
        <fullName evidence="1">60S ribosome subunit biogenesis protein NIP7-like</fullName>
    </submittedName>
</protein>
<evidence type="ECO:0000313" key="2">
    <source>
        <dbReference type="Proteomes" id="UP000829398"/>
    </source>
</evidence>
<dbReference type="Proteomes" id="UP000829398">
    <property type="component" value="Chromosome 9"/>
</dbReference>
<name>A0ACB8I8W1_CITSI</name>
<reference evidence="2" key="1">
    <citation type="journal article" date="2023" name="Hortic. Res.">
        <title>A chromosome-level phased genome enabling allele-level studies in sweet orange: a case study on citrus Huanglongbing tolerance.</title>
        <authorList>
            <person name="Wu B."/>
            <person name="Yu Q."/>
            <person name="Deng Z."/>
            <person name="Duan Y."/>
            <person name="Luo F."/>
            <person name="Gmitter F. Jr."/>
        </authorList>
    </citation>
    <scope>NUCLEOTIDE SEQUENCE [LARGE SCALE GENOMIC DNA]</scope>
    <source>
        <strain evidence="2">cv. Valencia</strain>
    </source>
</reference>
<gene>
    <name evidence="1" type="ORF">KPL71_027666</name>
</gene>